<dbReference type="InterPro" id="IPR002300">
    <property type="entry name" value="aa-tRNA-synth_Ia"/>
</dbReference>
<evidence type="ECO:0000256" key="5">
    <source>
        <dbReference type="ARBA" id="ARBA00022840"/>
    </source>
</evidence>
<evidence type="ECO:0000256" key="8">
    <source>
        <dbReference type="ARBA" id="ARBA00029936"/>
    </source>
</evidence>
<keyword evidence="5" id="KW-0067">ATP-binding</keyword>
<dbReference type="GO" id="GO:0005829">
    <property type="term" value="C:cytosol"/>
    <property type="evidence" value="ECO:0007669"/>
    <property type="project" value="TreeGrafter"/>
</dbReference>
<dbReference type="InterPro" id="IPR009080">
    <property type="entry name" value="tRNAsynth_Ia_anticodon-bd"/>
</dbReference>
<evidence type="ECO:0000313" key="12">
    <source>
        <dbReference type="Proteomes" id="UP000316621"/>
    </source>
</evidence>
<dbReference type="Gene3D" id="3.40.50.620">
    <property type="entry name" value="HUPs"/>
    <property type="match status" value="1"/>
</dbReference>
<dbReference type="Gene3D" id="1.10.730.10">
    <property type="entry name" value="Isoleucyl-tRNA Synthetase, Domain 1"/>
    <property type="match status" value="2"/>
</dbReference>
<keyword evidence="12" id="KW-1185">Reference proteome</keyword>
<dbReference type="SUPFAM" id="SSF47323">
    <property type="entry name" value="Anticodon-binding domain of a subclass of class I aminoacyl-tRNA synthetases"/>
    <property type="match status" value="1"/>
</dbReference>
<feature type="domain" description="Aminoacyl-tRNA synthetase class Ia" evidence="9">
    <location>
        <begin position="47"/>
        <end position="252"/>
    </location>
</feature>
<sequence>MVWQRKLSMLLWTRTARKLKAFQRNIQLSGEDGWRKAKIGAFHGNCGWGHRVQAWYVTLEDDIPKEYGAYADHWVAGKDEKKARSEAKIKFGGGKQFQIIQDPDVLDTWFSSGIFPLSALGWPDDTADFRAFYPTSVLETGHDIPRMVMLGMQLSGDVPFRKVYLHPMVRDASGRKMSKSLGNVIDPFEVIDGVTLENLHKRMEEGNLDPKELVDAKKGQAKDFRNGIAQCGAAALRFALVSYTAQSDKINLNIKRVVGYRKCCKWILSSLNKAISKTVTALESYEFSDAATAVYSWWKYQLCDIFMEAVKPYFAEDDEKFKYK</sequence>
<dbReference type="STRING" id="3469.A0A4Y7LCG3"/>
<evidence type="ECO:0000256" key="7">
    <source>
        <dbReference type="ARBA" id="ARBA00023146"/>
    </source>
</evidence>
<gene>
    <name evidence="11" type="ORF">C5167_044471</name>
</gene>
<evidence type="ECO:0000259" key="10">
    <source>
        <dbReference type="Pfam" id="PF08264"/>
    </source>
</evidence>
<evidence type="ECO:0000256" key="4">
    <source>
        <dbReference type="ARBA" id="ARBA00022741"/>
    </source>
</evidence>
<evidence type="ECO:0000256" key="2">
    <source>
        <dbReference type="ARBA" id="ARBA00013169"/>
    </source>
</evidence>
<evidence type="ECO:0000256" key="6">
    <source>
        <dbReference type="ARBA" id="ARBA00022917"/>
    </source>
</evidence>
<evidence type="ECO:0000256" key="3">
    <source>
        <dbReference type="ARBA" id="ARBA00022598"/>
    </source>
</evidence>
<accession>A0A4Y7LCG3</accession>
<dbReference type="Pfam" id="PF08264">
    <property type="entry name" value="Anticodon_1"/>
    <property type="match status" value="1"/>
</dbReference>
<organism evidence="11 12">
    <name type="scientific">Papaver somniferum</name>
    <name type="common">Opium poppy</name>
    <dbReference type="NCBI Taxonomy" id="3469"/>
    <lineage>
        <taxon>Eukaryota</taxon>
        <taxon>Viridiplantae</taxon>
        <taxon>Streptophyta</taxon>
        <taxon>Embryophyta</taxon>
        <taxon>Tracheophyta</taxon>
        <taxon>Spermatophyta</taxon>
        <taxon>Magnoliopsida</taxon>
        <taxon>Ranunculales</taxon>
        <taxon>Papaveraceae</taxon>
        <taxon>Papaveroideae</taxon>
        <taxon>Papaver</taxon>
    </lineage>
</organism>
<dbReference type="FunFam" id="3.40.50.620:FF:000457">
    <property type="entry name" value="Predicted protein"/>
    <property type="match status" value="1"/>
</dbReference>
<name>A0A4Y7LCG3_PAPSO</name>
<dbReference type="Pfam" id="PF00133">
    <property type="entry name" value="tRNA-synt_1"/>
    <property type="match status" value="1"/>
</dbReference>
<keyword evidence="7" id="KW-0030">Aminoacyl-tRNA synthetase</keyword>
<dbReference type="EC" id="6.1.1.9" evidence="2"/>
<dbReference type="EMBL" id="CM010724">
    <property type="protein sequence ID" value="RZC81885.1"/>
    <property type="molecule type" value="Genomic_DNA"/>
</dbReference>
<protein>
    <recommendedName>
        <fullName evidence="2">valine--tRNA ligase</fullName>
        <ecNumber evidence="2">6.1.1.9</ecNumber>
    </recommendedName>
    <alternativeName>
        <fullName evidence="8">Valyl-tRNA synthetase</fullName>
    </alternativeName>
</protein>
<dbReference type="GO" id="GO:0006438">
    <property type="term" value="P:valyl-tRNA aminoacylation"/>
    <property type="evidence" value="ECO:0007669"/>
    <property type="project" value="InterPro"/>
</dbReference>
<dbReference type="PANTHER" id="PTHR11946">
    <property type="entry name" value="VALYL-TRNA SYNTHETASES"/>
    <property type="match status" value="1"/>
</dbReference>
<dbReference type="AlphaFoldDB" id="A0A4Y7LCG3"/>
<reference evidence="11 12" key="1">
    <citation type="journal article" date="2018" name="Science">
        <title>The opium poppy genome and morphinan production.</title>
        <authorList>
            <person name="Guo L."/>
            <person name="Winzer T."/>
            <person name="Yang X."/>
            <person name="Li Y."/>
            <person name="Ning Z."/>
            <person name="He Z."/>
            <person name="Teodor R."/>
            <person name="Lu Y."/>
            <person name="Bowser T.A."/>
            <person name="Graham I.A."/>
            <person name="Ye K."/>
        </authorList>
    </citation>
    <scope>NUCLEOTIDE SEQUENCE [LARGE SCALE GENOMIC DNA]</scope>
    <source>
        <strain evidence="12">cv. HN1</strain>
        <tissue evidence="11">Leaves</tissue>
    </source>
</reference>
<dbReference type="InterPro" id="IPR013155">
    <property type="entry name" value="M/V/L/I-tRNA-synth_anticd-bd"/>
</dbReference>
<dbReference type="PANTHER" id="PTHR11946:SF109">
    <property type="entry name" value="VALINE--TRNA LIGASE"/>
    <property type="match status" value="1"/>
</dbReference>
<dbReference type="Gramene" id="RZC81885">
    <property type="protein sequence ID" value="RZC81885"/>
    <property type="gene ID" value="C5167_044471"/>
</dbReference>
<evidence type="ECO:0000313" key="11">
    <source>
        <dbReference type="EMBL" id="RZC81885.1"/>
    </source>
</evidence>
<keyword evidence="6" id="KW-0648">Protein biosynthesis</keyword>
<evidence type="ECO:0000259" key="9">
    <source>
        <dbReference type="Pfam" id="PF00133"/>
    </source>
</evidence>
<dbReference type="PRINTS" id="PR00986">
    <property type="entry name" value="TRNASYNTHVAL"/>
</dbReference>
<dbReference type="Proteomes" id="UP000316621">
    <property type="component" value="Chromosome 10"/>
</dbReference>
<dbReference type="InterPro" id="IPR002303">
    <property type="entry name" value="Valyl-tRNA_ligase"/>
</dbReference>
<dbReference type="InterPro" id="IPR014729">
    <property type="entry name" value="Rossmann-like_a/b/a_fold"/>
</dbReference>
<dbReference type="GO" id="GO:0005524">
    <property type="term" value="F:ATP binding"/>
    <property type="evidence" value="ECO:0007669"/>
    <property type="project" value="UniProtKB-KW"/>
</dbReference>
<keyword evidence="4" id="KW-0547">Nucleotide-binding</keyword>
<dbReference type="SUPFAM" id="SSF52374">
    <property type="entry name" value="Nucleotidylyl transferase"/>
    <property type="match status" value="1"/>
</dbReference>
<keyword evidence="3" id="KW-0436">Ligase</keyword>
<feature type="domain" description="Methionyl/Valyl/Leucyl/Isoleucyl-tRNA synthetase anticodon-binding" evidence="10">
    <location>
        <begin position="265"/>
        <end position="319"/>
    </location>
</feature>
<comment type="similarity">
    <text evidence="1">Belongs to the class-I aminoacyl-tRNA synthetase family.</text>
</comment>
<proteinExistence type="inferred from homology"/>
<dbReference type="GO" id="GO:0004832">
    <property type="term" value="F:valine-tRNA ligase activity"/>
    <property type="evidence" value="ECO:0007669"/>
    <property type="project" value="UniProtKB-EC"/>
</dbReference>
<evidence type="ECO:0000256" key="1">
    <source>
        <dbReference type="ARBA" id="ARBA00005594"/>
    </source>
</evidence>